<protein>
    <recommendedName>
        <fullName evidence="3">Serine acetyltransferase</fullName>
    </recommendedName>
</protein>
<dbReference type="Gene3D" id="2.160.10.10">
    <property type="entry name" value="Hexapeptide repeat proteins"/>
    <property type="match status" value="1"/>
</dbReference>
<dbReference type="EMBL" id="LPUF01000001">
    <property type="protein sequence ID" value="OQK17040.1"/>
    <property type="molecule type" value="Genomic_DNA"/>
</dbReference>
<evidence type="ECO:0000313" key="2">
    <source>
        <dbReference type="Proteomes" id="UP000191980"/>
    </source>
</evidence>
<organism evidence="1 2">
    <name type="scientific">Methyloprofundus sedimenti</name>
    <dbReference type="NCBI Taxonomy" id="1420851"/>
    <lineage>
        <taxon>Bacteria</taxon>
        <taxon>Pseudomonadati</taxon>
        <taxon>Pseudomonadota</taxon>
        <taxon>Gammaproteobacteria</taxon>
        <taxon>Methylococcales</taxon>
        <taxon>Methylococcaceae</taxon>
        <taxon>Methyloprofundus</taxon>
    </lineage>
</organism>
<name>A0A1V8M621_9GAMM</name>
<dbReference type="PANTHER" id="PTHR42811">
    <property type="entry name" value="SERINE ACETYLTRANSFERASE"/>
    <property type="match status" value="1"/>
</dbReference>
<dbReference type="OrthoDB" id="9801456at2"/>
<proteinExistence type="predicted"/>
<comment type="caution">
    <text evidence="1">The sequence shown here is derived from an EMBL/GenBank/DDBJ whole genome shotgun (WGS) entry which is preliminary data.</text>
</comment>
<dbReference type="InterPro" id="IPR011004">
    <property type="entry name" value="Trimer_LpxA-like_sf"/>
</dbReference>
<dbReference type="AlphaFoldDB" id="A0A1V8M621"/>
<gene>
    <name evidence="1" type="ORF">AU255_03845</name>
</gene>
<evidence type="ECO:0000313" key="1">
    <source>
        <dbReference type="EMBL" id="OQK17040.1"/>
    </source>
</evidence>
<sequence>MVLLPLDLFWGIVRALVSSTKISSEIKNGTAFYLPHPDGVILNGMCVIGDNVSIYQQVTIGEWWGAAPCIKNGTSIFAGAKVFGGITIGGNCKIGANTVINVDIPDNSSVSVQSVVIRSRSIENSIPNPD</sequence>
<accession>A0A1V8M621</accession>
<dbReference type="STRING" id="1420851.AU255_03845"/>
<dbReference type="RefSeq" id="WP_080521656.1">
    <property type="nucleotide sequence ID" value="NZ_LPUF01000001.1"/>
</dbReference>
<evidence type="ECO:0008006" key="3">
    <source>
        <dbReference type="Google" id="ProtNLM"/>
    </source>
</evidence>
<reference evidence="1 2" key="1">
    <citation type="submission" date="2015-12" db="EMBL/GenBank/DDBJ databases">
        <authorList>
            <person name="Shamseldin A."/>
            <person name="Moawad H."/>
            <person name="Abd El-Rahim W.M."/>
            <person name="Sadowsky M.J."/>
        </authorList>
    </citation>
    <scope>NUCLEOTIDE SEQUENCE [LARGE SCALE GENOMIC DNA]</scope>
    <source>
        <strain evidence="1 2">WF1</strain>
    </source>
</reference>
<dbReference type="SUPFAM" id="SSF51161">
    <property type="entry name" value="Trimeric LpxA-like enzymes"/>
    <property type="match status" value="1"/>
</dbReference>
<dbReference type="Proteomes" id="UP000191980">
    <property type="component" value="Unassembled WGS sequence"/>
</dbReference>
<keyword evidence="2" id="KW-1185">Reference proteome</keyword>